<dbReference type="GeneID" id="3861893"/>
<dbReference type="EMBL" id="CR940348">
    <property type="protein sequence ID" value="CAI74453.1"/>
    <property type="molecule type" value="Genomic_DNA"/>
</dbReference>
<proteinExistence type="predicted"/>
<dbReference type="AlphaFoldDB" id="Q4UEN6"/>
<evidence type="ECO:0000313" key="2">
    <source>
        <dbReference type="Proteomes" id="UP000001950"/>
    </source>
</evidence>
<dbReference type="KEGG" id="tan:TA13695"/>
<name>Q4UEN6_THEAN</name>
<keyword evidence="2" id="KW-1185">Reference proteome</keyword>
<dbReference type="InParanoid" id="Q4UEN6"/>
<reference evidence="1 2" key="1">
    <citation type="journal article" date="2005" name="Science">
        <title>Genome of the host-cell transforming parasite Theileria annulata compared with T. parva.</title>
        <authorList>
            <person name="Pain A."/>
            <person name="Renauld H."/>
            <person name="Berriman M."/>
            <person name="Murphy L."/>
            <person name="Yeats C.A."/>
            <person name="Weir W."/>
            <person name="Kerhornou A."/>
            <person name="Aslett M."/>
            <person name="Bishop R."/>
            <person name="Bouchier C."/>
            <person name="Cochet M."/>
            <person name="Coulson R.M.R."/>
            <person name="Cronin A."/>
            <person name="de Villiers E.P."/>
            <person name="Fraser A."/>
            <person name="Fosker N."/>
            <person name="Gardner M."/>
            <person name="Goble A."/>
            <person name="Griffiths-Jones S."/>
            <person name="Harris D.E."/>
            <person name="Katzer F."/>
            <person name="Larke N."/>
            <person name="Lord A."/>
            <person name="Maser P."/>
            <person name="McKellar S."/>
            <person name="Mooney P."/>
            <person name="Morton F."/>
            <person name="Nene V."/>
            <person name="O'Neil S."/>
            <person name="Price C."/>
            <person name="Quail M.A."/>
            <person name="Rabbinowitsch E."/>
            <person name="Rawlings N.D."/>
            <person name="Rutter S."/>
            <person name="Saunders D."/>
            <person name="Seeger K."/>
            <person name="Shah T."/>
            <person name="Squares R."/>
            <person name="Squares S."/>
            <person name="Tivey A."/>
            <person name="Walker A.R."/>
            <person name="Woodward J."/>
            <person name="Dobbelaere D.A.E."/>
            <person name="Langsley G."/>
            <person name="Rajandream M.A."/>
            <person name="McKeever D."/>
            <person name="Shiels B."/>
            <person name="Tait A."/>
            <person name="Barrell B.G."/>
            <person name="Hall N."/>
        </authorList>
    </citation>
    <scope>NUCLEOTIDE SEQUENCE [LARGE SCALE GENOMIC DNA]</scope>
    <source>
        <strain evidence="2">Ankara</strain>
    </source>
</reference>
<dbReference type="eggNOG" id="ENOG502TNBD">
    <property type="taxonomic scope" value="Eukaryota"/>
</dbReference>
<dbReference type="Proteomes" id="UP000001950">
    <property type="component" value="Chromosome 2"/>
</dbReference>
<dbReference type="OrthoDB" id="10408332at2759"/>
<sequence length="122" mass="14810">MLINKFIKIKHINSHLFIYNSIPSEATFKNYNPSISKFNLISTNQYYTSNSARESEKFKEFSRYLIESETERRNRKLKELTVQNYLKKLKLRERNLARPPLIYEGPVYLNYWLRRRRSGARK</sequence>
<dbReference type="VEuPathDB" id="PiroplasmaDB:TA13695"/>
<organism evidence="1 2">
    <name type="scientific">Theileria annulata</name>
    <dbReference type="NCBI Taxonomy" id="5874"/>
    <lineage>
        <taxon>Eukaryota</taxon>
        <taxon>Sar</taxon>
        <taxon>Alveolata</taxon>
        <taxon>Apicomplexa</taxon>
        <taxon>Aconoidasida</taxon>
        <taxon>Piroplasmida</taxon>
        <taxon>Theileriidae</taxon>
        <taxon>Theileria</taxon>
    </lineage>
</organism>
<accession>Q4UEN6</accession>
<dbReference type="RefSeq" id="XP_952185.1">
    <property type="nucleotide sequence ID" value="XM_947092.1"/>
</dbReference>
<gene>
    <name evidence="1" type="ORF">TA13695</name>
</gene>
<protein>
    <submittedName>
        <fullName evidence="1">Uncharacterized protein</fullName>
    </submittedName>
</protein>
<evidence type="ECO:0000313" key="1">
    <source>
        <dbReference type="EMBL" id="CAI74453.1"/>
    </source>
</evidence>